<organism evidence="5 6">
    <name type="scientific">Synaphobranchus kaupii</name>
    <name type="common">Kaup's arrowtooth eel</name>
    <dbReference type="NCBI Taxonomy" id="118154"/>
    <lineage>
        <taxon>Eukaryota</taxon>
        <taxon>Metazoa</taxon>
        <taxon>Chordata</taxon>
        <taxon>Craniata</taxon>
        <taxon>Vertebrata</taxon>
        <taxon>Euteleostomi</taxon>
        <taxon>Actinopterygii</taxon>
        <taxon>Neopterygii</taxon>
        <taxon>Teleostei</taxon>
        <taxon>Anguilliformes</taxon>
        <taxon>Synaphobranchidae</taxon>
        <taxon>Synaphobranchus</taxon>
    </lineage>
</organism>
<keyword evidence="6" id="KW-1185">Reference proteome</keyword>
<dbReference type="PANTHER" id="PTHR11477:SF7">
    <property type="entry name" value="TRANSCRIPTION ELONGATION FACTOR A N-TERMINAL AND CENTRAL DOMAIN-CONTAINING PROTEIN"/>
    <property type="match status" value="1"/>
</dbReference>
<dbReference type="PROSITE" id="PS51319">
    <property type="entry name" value="TFIIS_N"/>
    <property type="match status" value="1"/>
</dbReference>
<evidence type="ECO:0000256" key="1">
    <source>
        <dbReference type="PROSITE-ProRule" id="PRU00649"/>
    </source>
</evidence>
<evidence type="ECO:0000256" key="2">
    <source>
        <dbReference type="SAM" id="MobiDB-lite"/>
    </source>
</evidence>
<dbReference type="Pfam" id="PF07500">
    <property type="entry name" value="TFIIS_M"/>
    <property type="match status" value="1"/>
</dbReference>
<evidence type="ECO:0000259" key="4">
    <source>
        <dbReference type="PROSITE" id="PS51321"/>
    </source>
</evidence>
<dbReference type="AlphaFoldDB" id="A0A9Q1F2P6"/>
<comment type="subcellular location">
    <subcellularLocation>
        <location evidence="1">Nucleus</location>
    </subcellularLocation>
</comment>
<proteinExistence type="predicted"/>
<sequence length="373" mass="41469">MDTNQILHHAHQIERLHHEGNYEDVSSLLKDLEHVHITVELLQDTGVAKVLHQVVKTCPMATVKKTAKLLLSKWKKLCSQTQLSTGSCCHRKTDAEYPAQVREGNREWQGGDGSGSCGSSDGPQEESHREVAQHMTWEDAQSVEDSAEGVSVLDRGDFTVASTMPSPVEFTRGLTETSQITTTHMSQSNDASPLRSKCTQLLIQALGSEEASGDGLALDLRELARDIEKHVFMLHGQNALKYKSCVRSKVSNLRNPRSPHLRQGLLKGQLGPEAFARMSAMEMANQELKELRAEYTMSAIREHQRPVGVEGTPTDKVRCRRCDSFDCRVTQISRGALFLPGWVRSGNPDEDTLTFVTCAGCGEQWYHSSWVCL</sequence>
<name>A0A9Q1F2P6_SYNKA</name>
<evidence type="ECO:0000259" key="3">
    <source>
        <dbReference type="PROSITE" id="PS51319"/>
    </source>
</evidence>
<dbReference type="SUPFAM" id="SSF47676">
    <property type="entry name" value="Conserved domain common to transcription factors TFIIS, elongin A, CRSP70"/>
    <property type="match status" value="1"/>
</dbReference>
<evidence type="ECO:0008006" key="7">
    <source>
        <dbReference type="Google" id="ProtNLM"/>
    </source>
</evidence>
<dbReference type="PIRSF" id="PIRSF006704">
    <property type="entry name" value="TF_IIS"/>
    <property type="match status" value="1"/>
</dbReference>
<dbReference type="InterPro" id="IPR017923">
    <property type="entry name" value="TFIIS_N"/>
</dbReference>
<dbReference type="Gene3D" id="1.20.930.10">
    <property type="entry name" value="Conserved domain common to transcription factors TFIIS, elongin A, CRSP70"/>
    <property type="match status" value="1"/>
</dbReference>
<feature type="region of interest" description="Disordered" evidence="2">
    <location>
        <begin position="100"/>
        <end position="134"/>
    </location>
</feature>
<dbReference type="PROSITE" id="PS51321">
    <property type="entry name" value="TFIIS_CENTRAL"/>
    <property type="match status" value="1"/>
</dbReference>
<dbReference type="InterPro" id="IPR035100">
    <property type="entry name" value="TF_IIS-typ"/>
</dbReference>
<dbReference type="EMBL" id="JAINUF010000009">
    <property type="protein sequence ID" value="KAJ8349904.1"/>
    <property type="molecule type" value="Genomic_DNA"/>
</dbReference>
<dbReference type="PANTHER" id="PTHR11477">
    <property type="entry name" value="TRANSCRIPTION FACTOR S-II ZINC FINGER DOMAIN-CONTAINING PROTEIN"/>
    <property type="match status" value="1"/>
</dbReference>
<feature type="domain" description="TFIIS central" evidence="4">
    <location>
        <begin position="194"/>
        <end position="311"/>
    </location>
</feature>
<feature type="domain" description="TFIIS N-terminal" evidence="3">
    <location>
        <begin position="1"/>
        <end position="81"/>
    </location>
</feature>
<comment type="caution">
    <text evidence="5">The sequence shown here is derived from an EMBL/GenBank/DDBJ whole genome shotgun (WGS) entry which is preliminary data.</text>
</comment>
<dbReference type="InterPro" id="IPR003618">
    <property type="entry name" value="TFIIS_cen_dom"/>
</dbReference>
<dbReference type="SUPFAM" id="SSF57783">
    <property type="entry name" value="Zinc beta-ribbon"/>
    <property type="match status" value="1"/>
</dbReference>
<dbReference type="GO" id="GO:0006351">
    <property type="term" value="P:DNA-templated transcription"/>
    <property type="evidence" value="ECO:0007669"/>
    <property type="project" value="InterPro"/>
</dbReference>
<dbReference type="Gene3D" id="1.10.472.30">
    <property type="entry name" value="Transcription elongation factor S-II, central domain"/>
    <property type="match status" value="1"/>
</dbReference>
<evidence type="ECO:0000313" key="6">
    <source>
        <dbReference type="Proteomes" id="UP001152622"/>
    </source>
</evidence>
<dbReference type="SMART" id="SM00510">
    <property type="entry name" value="TFS2M"/>
    <property type="match status" value="1"/>
</dbReference>
<dbReference type="Pfam" id="PF08711">
    <property type="entry name" value="Med26"/>
    <property type="match status" value="1"/>
</dbReference>
<protein>
    <recommendedName>
        <fullName evidence="7">Transcription elongation factor A N-terminal and central domain containing</fullName>
    </recommendedName>
</protein>
<dbReference type="Gene3D" id="2.20.25.10">
    <property type="match status" value="1"/>
</dbReference>
<gene>
    <name evidence="5" type="ORF">SKAU_G00250340</name>
</gene>
<dbReference type="InterPro" id="IPR035441">
    <property type="entry name" value="TFIIS/LEDGF_dom_sf"/>
</dbReference>
<accession>A0A9Q1F2P6</accession>
<evidence type="ECO:0000313" key="5">
    <source>
        <dbReference type="EMBL" id="KAJ8349904.1"/>
    </source>
</evidence>
<dbReference type="Proteomes" id="UP001152622">
    <property type="component" value="Chromosome 9"/>
</dbReference>
<reference evidence="5" key="1">
    <citation type="journal article" date="2023" name="Science">
        <title>Genome structures resolve the early diversification of teleost fishes.</title>
        <authorList>
            <person name="Parey E."/>
            <person name="Louis A."/>
            <person name="Montfort J."/>
            <person name="Bouchez O."/>
            <person name="Roques C."/>
            <person name="Iampietro C."/>
            <person name="Lluch J."/>
            <person name="Castinel A."/>
            <person name="Donnadieu C."/>
            <person name="Desvignes T."/>
            <person name="Floi Bucao C."/>
            <person name="Jouanno E."/>
            <person name="Wen M."/>
            <person name="Mejri S."/>
            <person name="Dirks R."/>
            <person name="Jansen H."/>
            <person name="Henkel C."/>
            <person name="Chen W.J."/>
            <person name="Zahm M."/>
            <person name="Cabau C."/>
            <person name="Klopp C."/>
            <person name="Thompson A.W."/>
            <person name="Robinson-Rechavi M."/>
            <person name="Braasch I."/>
            <person name="Lecointre G."/>
            <person name="Bobe J."/>
            <person name="Postlethwait J.H."/>
            <person name="Berthelot C."/>
            <person name="Roest Crollius H."/>
            <person name="Guiguen Y."/>
        </authorList>
    </citation>
    <scope>NUCLEOTIDE SEQUENCE</scope>
    <source>
        <strain evidence="5">WJC10195</strain>
    </source>
</reference>
<dbReference type="OrthoDB" id="44867at2759"/>
<dbReference type="GO" id="GO:0005634">
    <property type="term" value="C:nucleus"/>
    <property type="evidence" value="ECO:0007669"/>
    <property type="project" value="UniProtKB-SubCell"/>
</dbReference>
<dbReference type="SUPFAM" id="SSF46942">
    <property type="entry name" value="Elongation factor TFIIS domain 2"/>
    <property type="match status" value="1"/>
</dbReference>
<dbReference type="InterPro" id="IPR036575">
    <property type="entry name" value="TFIIS_cen_dom_sf"/>
</dbReference>
<keyword evidence="1" id="KW-0539">Nucleus</keyword>